<accession>A0A0L0H9N1</accession>
<dbReference type="AlphaFoldDB" id="A0A0L0H9N1"/>
<dbReference type="OrthoDB" id="10332252at2759"/>
<name>A0A0L0H9N1_SPIPD</name>
<dbReference type="Proteomes" id="UP000053201">
    <property type="component" value="Unassembled WGS sequence"/>
</dbReference>
<feature type="region of interest" description="Disordered" evidence="1">
    <location>
        <begin position="104"/>
        <end position="190"/>
    </location>
</feature>
<dbReference type="RefSeq" id="XP_016605398.1">
    <property type="nucleotide sequence ID" value="XM_016757624.1"/>
</dbReference>
<evidence type="ECO:0000256" key="1">
    <source>
        <dbReference type="SAM" id="MobiDB-lite"/>
    </source>
</evidence>
<dbReference type="InParanoid" id="A0A0L0H9N1"/>
<evidence type="ECO:0000313" key="2">
    <source>
        <dbReference type="EMBL" id="KNC97358.1"/>
    </source>
</evidence>
<feature type="compositionally biased region" description="Basic and acidic residues" evidence="1">
    <location>
        <begin position="106"/>
        <end position="118"/>
    </location>
</feature>
<dbReference type="VEuPathDB" id="FungiDB:SPPG_09458"/>
<dbReference type="GeneID" id="27692583"/>
<proteinExistence type="predicted"/>
<feature type="compositionally biased region" description="Basic and acidic residues" evidence="1">
    <location>
        <begin position="165"/>
        <end position="175"/>
    </location>
</feature>
<sequence>MAESSKPPGSELLAFVHANSSIIDSNSVPNLCPSPKSAIRCTRREQWPCIERVLERRSATCGKPRRRKSCWQRQEEGHTVSLVRNVQGIDFEEKSHNVIHSQRQNVLERSDNASHHGIQEPGLRIRRKNSIGSDEHGKPLGFKNQAGNMKGQRYFGSPSPPGRPHPPDNSRKMEQRTPQPPQPNVDRAKWHKRMETKRVISMLYKKSFSSSSSDECDDDDGFDELDDTAAPIHLPLIKHWIAKHQSTIISMEGVGEFIRQYRVWRMAAICLVHWQKFLDKSTTL</sequence>
<keyword evidence="3" id="KW-1185">Reference proteome</keyword>
<dbReference type="EMBL" id="KQ257464">
    <property type="protein sequence ID" value="KNC97358.1"/>
    <property type="molecule type" value="Genomic_DNA"/>
</dbReference>
<organism evidence="2 3">
    <name type="scientific">Spizellomyces punctatus (strain DAOM BR117)</name>
    <dbReference type="NCBI Taxonomy" id="645134"/>
    <lineage>
        <taxon>Eukaryota</taxon>
        <taxon>Fungi</taxon>
        <taxon>Fungi incertae sedis</taxon>
        <taxon>Chytridiomycota</taxon>
        <taxon>Chytridiomycota incertae sedis</taxon>
        <taxon>Chytridiomycetes</taxon>
        <taxon>Spizellomycetales</taxon>
        <taxon>Spizellomycetaceae</taxon>
        <taxon>Spizellomyces</taxon>
    </lineage>
</organism>
<evidence type="ECO:0000313" key="3">
    <source>
        <dbReference type="Proteomes" id="UP000053201"/>
    </source>
</evidence>
<reference evidence="2 3" key="1">
    <citation type="submission" date="2009-08" db="EMBL/GenBank/DDBJ databases">
        <title>The Genome Sequence of Spizellomyces punctatus strain DAOM BR117.</title>
        <authorList>
            <consortium name="The Broad Institute Genome Sequencing Platform"/>
            <person name="Russ C."/>
            <person name="Cuomo C."/>
            <person name="Shea T."/>
            <person name="Young S.K."/>
            <person name="Zeng Q."/>
            <person name="Koehrsen M."/>
            <person name="Haas B."/>
            <person name="Borodovsky M."/>
            <person name="Guigo R."/>
            <person name="Alvarado L."/>
            <person name="Berlin A."/>
            <person name="Bochicchio J."/>
            <person name="Borenstein D."/>
            <person name="Chapman S."/>
            <person name="Chen Z."/>
            <person name="Engels R."/>
            <person name="Freedman E."/>
            <person name="Gellesch M."/>
            <person name="Goldberg J."/>
            <person name="Griggs A."/>
            <person name="Gujja S."/>
            <person name="Heiman D."/>
            <person name="Hepburn T."/>
            <person name="Howarth C."/>
            <person name="Jen D."/>
            <person name="Larson L."/>
            <person name="Lewis B."/>
            <person name="Mehta T."/>
            <person name="Park D."/>
            <person name="Pearson M."/>
            <person name="Roberts A."/>
            <person name="Saif S."/>
            <person name="Shenoy N."/>
            <person name="Sisk P."/>
            <person name="Stolte C."/>
            <person name="Sykes S."/>
            <person name="Thomson T."/>
            <person name="Walk T."/>
            <person name="White J."/>
            <person name="Yandava C."/>
            <person name="Burger G."/>
            <person name="Gray M.W."/>
            <person name="Holland P.W.H."/>
            <person name="King N."/>
            <person name="Lang F.B.F."/>
            <person name="Roger A.J."/>
            <person name="Ruiz-Trillo I."/>
            <person name="Lander E."/>
            <person name="Nusbaum C."/>
        </authorList>
    </citation>
    <scope>NUCLEOTIDE SEQUENCE [LARGE SCALE GENOMIC DNA]</scope>
    <source>
        <strain evidence="2 3">DAOM BR117</strain>
    </source>
</reference>
<gene>
    <name evidence="2" type="ORF">SPPG_09458</name>
</gene>
<protein>
    <submittedName>
        <fullName evidence="2">Uncharacterized protein</fullName>
    </submittedName>
</protein>